<dbReference type="Proteomes" id="UP000019146">
    <property type="component" value="Chromosome 2"/>
</dbReference>
<evidence type="ECO:0000313" key="1">
    <source>
        <dbReference type="EMBL" id="ALL68341.1"/>
    </source>
</evidence>
<accession>A0A0N7JV64</accession>
<dbReference type="KEGG" id="bcai:K788_00003175"/>
<gene>
    <name evidence="1" type="ORF">K788_00003175</name>
</gene>
<dbReference type="EMBL" id="CP012747">
    <property type="protein sequence ID" value="ALL68341.1"/>
    <property type="molecule type" value="Genomic_DNA"/>
</dbReference>
<organism evidence="1 2">
    <name type="scientific">Paraburkholderia caribensis MBA4</name>
    <dbReference type="NCBI Taxonomy" id="1323664"/>
    <lineage>
        <taxon>Bacteria</taxon>
        <taxon>Pseudomonadati</taxon>
        <taxon>Pseudomonadota</taxon>
        <taxon>Betaproteobacteria</taxon>
        <taxon>Burkholderiales</taxon>
        <taxon>Burkholderiaceae</taxon>
        <taxon>Paraburkholderia</taxon>
    </lineage>
</organism>
<reference evidence="1 2" key="1">
    <citation type="journal article" date="2014" name="Genome Announc.">
        <title>Draft Genome Sequence of the Haloacid-Degrading Burkholderia caribensis Strain MBA4.</title>
        <authorList>
            <person name="Pan Y."/>
            <person name="Kong K.F."/>
            <person name="Tsang J.S."/>
        </authorList>
    </citation>
    <scope>NUCLEOTIDE SEQUENCE [LARGE SCALE GENOMIC DNA]</scope>
    <source>
        <strain evidence="1 2">MBA4</strain>
    </source>
</reference>
<protein>
    <submittedName>
        <fullName evidence="1">Uncharacterized protein</fullName>
    </submittedName>
</protein>
<proteinExistence type="predicted"/>
<dbReference type="AlphaFoldDB" id="A0A0N7JV64"/>
<sequence length="60" mass="7063">MKLEDNKFWFFRERFGGKKGFERGLLLYRDSKSLLALGMSPVEFCYVTGDAAGMFEFRLR</sequence>
<evidence type="ECO:0000313" key="2">
    <source>
        <dbReference type="Proteomes" id="UP000019146"/>
    </source>
</evidence>
<name>A0A0N7JV64_9BURK</name>